<organism evidence="2 3">
    <name type="scientific">Prosthecobacter vanneervenii</name>
    <dbReference type="NCBI Taxonomy" id="48466"/>
    <lineage>
        <taxon>Bacteria</taxon>
        <taxon>Pseudomonadati</taxon>
        <taxon>Verrucomicrobiota</taxon>
        <taxon>Verrucomicrobiia</taxon>
        <taxon>Verrucomicrobiales</taxon>
        <taxon>Verrucomicrobiaceae</taxon>
        <taxon>Prosthecobacter</taxon>
    </lineage>
</organism>
<evidence type="ECO:0000313" key="2">
    <source>
        <dbReference type="EMBL" id="MBB5031065.1"/>
    </source>
</evidence>
<keyword evidence="3" id="KW-1185">Reference proteome</keyword>
<sequence>MKQAFLSMLGCITATALLASDHIDGPVTTKHGVSDLTDFYAFPSPSSPGKWTLVLNLYPLAWRESHFSSKVEYSFILREAEMVPDGANKLKVRINKAGEKTITCRFFTPHEHASHTATCDAGNGMKRTVALDVIDTRPDSSGLLFFHGHRSDPFFFNASWAGSLLDAGKISPPVKSNTISRMNVLSLVVELDLNALFGKKAGLLALAARCVSVDETSGQRRQMDRIGRPEVTNIILHGHKGEPELRDAYNRESPFPPRGKIVAAYRERMIRNFAFYDMSDGKADWSDEQRATYARLMMDDYLLINASKPSSSAQRRGYFSIETDVLNGIRSTAAGGRTLTDDFMDQLYTYMINRNHGSPIGDGVNAPCRAVSDTFPYLAEPDTSLLGWMKAKVGRLATGSR</sequence>
<feature type="signal peptide" evidence="1">
    <location>
        <begin position="1"/>
        <end position="19"/>
    </location>
</feature>
<dbReference type="Proteomes" id="UP000590740">
    <property type="component" value="Unassembled WGS sequence"/>
</dbReference>
<feature type="chain" id="PRO_5031468983" evidence="1">
    <location>
        <begin position="20"/>
        <end position="401"/>
    </location>
</feature>
<keyword evidence="1" id="KW-0732">Signal</keyword>
<comment type="caution">
    <text evidence="2">The sequence shown here is derived from an EMBL/GenBank/DDBJ whole genome shotgun (WGS) entry which is preliminary data.</text>
</comment>
<proteinExistence type="predicted"/>
<name>A0A7W7Y891_9BACT</name>
<reference evidence="2 3" key="1">
    <citation type="submission" date="2020-08" db="EMBL/GenBank/DDBJ databases">
        <title>Genomic Encyclopedia of Type Strains, Phase IV (KMG-IV): sequencing the most valuable type-strain genomes for metagenomic binning, comparative biology and taxonomic classification.</title>
        <authorList>
            <person name="Goeker M."/>
        </authorList>
    </citation>
    <scope>NUCLEOTIDE SEQUENCE [LARGE SCALE GENOMIC DNA]</scope>
    <source>
        <strain evidence="2 3">DSM 12252</strain>
    </source>
</reference>
<dbReference type="Pfam" id="PF14224">
    <property type="entry name" value="DUF4331"/>
    <property type="match status" value="2"/>
</dbReference>
<evidence type="ECO:0000313" key="3">
    <source>
        <dbReference type="Proteomes" id="UP000590740"/>
    </source>
</evidence>
<protein>
    <submittedName>
        <fullName evidence="2">Uncharacterized protein</fullName>
    </submittedName>
</protein>
<gene>
    <name evidence="2" type="ORF">HNQ65_000619</name>
</gene>
<dbReference type="InterPro" id="IPR025566">
    <property type="entry name" value="DUF4331"/>
</dbReference>
<dbReference type="EMBL" id="JACHIG010000001">
    <property type="protein sequence ID" value="MBB5031065.1"/>
    <property type="molecule type" value="Genomic_DNA"/>
</dbReference>
<accession>A0A7W7Y891</accession>
<dbReference type="RefSeq" id="WP_184338007.1">
    <property type="nucleotide sequence ID" value="NZ_JACHIG010000001.1"/>
</dbReference>
<evidence type="ECO:0000256" key="1">
    <source>
        <dbReference type="SAM" id="SignalP"/>
    </source>
</evidence>
<dbReference type="AlphaFoldDB" id="A0A7W7Y891"/>